<dbReference type="OrthoDB" id="2735536at2759"/>
<evidence type="ECO:0000256" key="1">
    <source>
        <dbReference type="ARBA" id="ARBA00023002"/>
    </source>
</evidence>
<dbReference type="InterPro" id="IPR036291">
    <property type="entry name" value="NAD(P)-bd_dom_sf"/>
</dbReference>
<dbReference type="SUPFAM" id="SSF51735">
    <property type="entry name" value="NAD(P)-binding Rossmann-fold domains"/>
    <property type="match status" value="1"/>
</dbReference>
<dbReference type="PANTHER" id="PTHR10366">
    <property type="entry name" value="NAD DEPENDENT EPIMERASE/DEHYDRATASE"/>
    <property type="match status" value="1"/>
</dbReference>
<feature type="chain" id="PRO_5019144856" description="NAD-dependent epimerase/dehydratase domain-containing protein" evidence="3">
    <location>
        <begin position="21"/>
        <end position="345"/>
    </location>
</feature>
<comment type="caution">
    <text evidence="5">The sequence shown here is derived from an EMBL/GenBank/DDBJ whole genome shotgun (WGS) entry which is preliminary data.</text>
</comment>
<reference evidence="5 6" key="1">
    <citation type="submission" date="2015-09" db="EMBL/GenBank/DDBJ databases">
        <title>Host preference determinants of Valsa canker pathogens revealed by comparative genomics.</title>
        <authorList>
            <person name="Yin Z."/>
            <person name="Huang L."/>
        </authorList>
    </citation>
    <scope>NUCLEOTIDE SEQUENCE [LARGE SCALE GENOMIC DNA]</scope>
    <source>
        <strain evidence="5 6">03-1</strain>
    </source>
</reference>
<evidence type="ECO:0000259" key="4">
    <source>
        <dbReference type="Pfam" id="PF01370"/>
    </source>
</evidence>
<keyword evidence="3" id="KW-0732">Signal</keyword>
<dbReference type="EMBL" id="LKEA01000014">
    <property type="protein sequence ID" value="ROW04578.1"/>
    <property type="molecule type" value="Genomic_DNA"/>
</dbReference>
<gene>
    <name evidence="5" type="ORF">VMCG_05052</name>
</gene>
<dbReference type="Gene3D" id="3.40.50.720">
    <property type="entry name" value="NAD(P)-binding Rossmann-like Domain"/>
    <property type="match status" value="1"/>
</dbReference>
<feature type="domain" description="NAD-dependent epimerase/dehydratase" evidence="4">
    <location>
        <begin position="6"/>
        <end position="258"/>
    </location>
</feature>
<evidence type="ECO:0000256" key="2">
    <source>
        <dbReference type="ARBA" id="ARBA00023445"/>
    </source>
</evidence>
<dbReference type="AlphaFoldDB" id="A0A423WMC0"/>
<dbReference type="GO" id="GO:0016616">
    <property type="term" value="F:oxidoreductase activity, acting on the CH-OH group of donors, NAD or NADP as acceptor"/>
    <property type="evidence" value="ECO:0007669"/>
    <property type="project" value="TreeGrafter"/>
</dbReference>
<keyword evidence="6" id="KW-1185">Reference proteome</keyword>
<organism evidence="5 6">
    <name type="scientific">Cytospora schulzeri</name>
    <dbReference type="NCBI Taxonomy" id="448051"/>
    <lineage>
        <taxon>Eukaryota</taxon>
        <taxon>Fungi</taxon>
        <taxon>Dikarya</taxon>
        <taxon>Ascomycota</taxon>
        <taxon>Pezizomycotina</taxon>
        <taxon>Sordariomycetes</taxon>
        <taxon>Sordariomycetidae</taxon>
        <taxon>Diaporthales</taxon>
        <taxon>Cytosporaceae</taxon>
        <taxon>Cytospora</taxon>
    </lineage>
</organism>
<dbReference type="PANTHER" id="PTHR10366:SF812">
    <property type="entry name" value="VPS9 DOMAIN-CONTAINING PROTEIN"/>
    <property type="match status" value="1"/>
</dbReference>
<evidence type="ECO:0000313" key="6">
    <source>
        <dbReference type="Proteomes" id="UP000283895"/>
    </source>
</evidence>
<comment type="similarity">
    <text evidence="2">Belongs to the NAD(P)-dependent epimerase/dehydratase family. Dihydroflavonol-4-reductase subfamily.</text>
</comment>
<evidence type="ECO:0000256" key="3">
    <source>
        <dbReference type="SAM" id="SignalP"/>
    </source>
</evidence>
<protein>
    <recommendedName>
        <fullName evidence="4">NAD-dependent epimerase/dehydratase domain-containing protein</fullName>
    </recommendedName>
</protein>
<dbReference type="Proteomes" id="UP000283895">
    <property type="component" value="Unassembled WGS sequence"/>
</dbReference>
<dbReference type="Pfam" id="PF01370">
    <property type="entry name" value="Epimerase"/>
    <property type="match status" value="1"/>
</dbReference>
<sequence length="345" mass="37194">MANELILITGISGFLGFATALDALESGYSVRGVVRNKSQIHTIKSALPAVFHSKVEIVTVSDLAAKGAFNEVVKGSTGVIHIASPIGIASQDFERDYFRPSVDITLSLLSAAAAAATVKRVVITSSVSAYIPTLEFASGKLSKEVIHTADLNIGDDDFVHYTGKEQFPHHLFAYAASKSLALDAVDNFVKTKSPPFDVVVLVPSFVFGAGKLDQSADEFVRGSNALLLGHLLGKPTGPLLTISVHIDDVARSHVEALKPSVPAGKYLLDSEETDWSVARAVVKQHFPDQVGKLFPEEVETKTIKLHLDGSKAEKAFGIRFKSFEEQVKETVGYYLNLLAKEKTDL</sequence>
<proteinExistence type="inferred from homology"/>
<dbReference type="InterPro" id="IPR001509">
    <property type="entry name" value="Epimerase_deHydtase"/>
</dbReference>
<feature type="signal peptide" evidence="3">
    <location>
        <begin position="1"/>
        <end position="20"/>
    </location>
</feature>
<evidence type="ECO:0000313" key="5">
    <source>
        <dbReference type="EMBL" id="ROW04578.1"/>
    </source>
</evidence>
<dbReference type="InterPro" id="IPR050425">
    <property type="entry name" value="NAD(P)_dehydrat-like"/>
</dbReference>
<dbReference type="STRING" id="356882.A0A423WMC0"/>
<keyword evidence="1" id="KW-0560">Oxidoreductase</keyword>
<name>A0A423WMC0_9PEZI</name>
<accession>A0A423WMC0</accession>